<keyword evidence="3" id="KW-0472">Membrane</keyword>
<evidence type="ECO:0000313" key="5">
    <source>
        <dbReference type="EMBL" id="PRR79236.1"/>
    </source>
</evidence>
<accession>A0A2T0B5T0</accession>
<comment type="caution">
    <text evidence="5">The sequence shown here is derived from an EMBL/GenBank/DDBJ whole genome shotgun (WGS) entry which is preliminary data.</text>
</comment>
<dbReference type="Pfam" id="PF00085">
    <property type="entry name" value="Thioredoxin"/>
    <property type="match status" value="1"/>
</dbReference>
<evidence type="ECO:0000256" key="1">
    <source>
        <dbReference type="ARBA" id="ARBA00008987"/>
    </source>
</evidence>
<dbReference type="AlphaFoldDB" id="A0A2T0B5T0"/>
<dbReference type="GO" id="GO:0005829">
    <property type="term" value="C:cytosol"/>
    <property type="evidence" value="ECO:0007669"/>
    <property type="project" value="TreeGrafter"/>
</dbReference>
<dbReference type="Proteomes" id="UP000239471">
    <property type="component" value="Unassembled WGS sequence"/>
</dbReference>
<dbReference type="InterPro" id="IPR013766">
    <property type="entry name" value="Thioredoxin_domain"/>
</dbReference>
<evidence type="ECO:0000259" key="4">
    <source>
        <dbReference type="PROSITE" id="PS51352"/>
    </source>
</evidence>
<proteinExistence type="inferred from homology"/>
<dbReference type="PROSITE" id="PS51352">
    <property type="entry name" value="THIOREDOXIN_2"/>
    <property type="match status" value="1"/>
</dbReference>
<evidence type="ECO:0000313" key="6">
    <source>
        <dbReference type="Proteomes" id="UP000239471"/>
    </source>
</evidence>
<evidence type="ECO:0000256" key="3">
    <source>
        <dbReference type="SAM" id="Phobius"/>
    </source>
</evidence>
<dbReference type="EMBL" id="PVXQ01000068">
    <property type="protein sequence ID" value="PRR79236.1"/>
    <property type="molecule type" value="Genomic_DNA"/>
</dbReference>
<name>A0A2T0B5T0_9CLOT</name>
<dbReference type="PANTHER" id="PTHR45663">
    <property type="entry name" value="GEO12009P1"/>
    <property type="match status" value="1"/>
</dbReference>
<dbReference type="PANTHER" id="PTHR45663:SF11">
    <property type="entry name" value="GEO12009P1"/>
    <property type="match status" value="1"/>
</dbReference>
<dbReference type="GO" id="GO:0045454">
    <property type="term" value="P:cell redox homeostasis"/>
    <property type="evidence" value="ECO:0007669"/>
    <property type="project" value="TreeGrafter"/>
</dbReference>
<keyword evidence="3" id="KW-0812">Transmembrane</keyword>
<dbReference type="GO" id="GO:0015035">
    <property type="term" value="F:protein-disulfide reductase activity"/>
    <property type="evidence" value="ECO:0007669"/>
    <property type="project" value="TreeGrafter"/>
</dbReference>
<reference evidence="5 6" key="1">
    <citation type="submission" date="2018-03" db="EMBL/GenBank/DDBJ databases">
        <title>Genome sequence of Clostridium vincentii DSM 10228.</title>
        <authorList>
            <person name="Poehlein A."/>
            <person name="Daniel R."/>
        </authorList>
    </citation>
    <scope>NUCLEOTIDE SEQUENCE [LARGE SCALE GENOMIC DNA]</scope>
    <source>
        <strain evidence="5 6">DSM 10228</strain>
    </source>
</reference>
<dbReference type="CDD" id="cd02947">
    <property type="entry name" value="TRX_family"/>
    <property type="match status" value="1"/>
</dbReference>
<keyword evidence="6" id="KW-1185">Reference proteome</keyword>
<keyword evidence="2" id="KW-0676">Redox-active center</keyword>
<dbReference type="Gene3D" id="3.40.30.10">
    <property type="entry name" value="Glutaredoxin"/>
    <property type="match status" value="1"/>
</dbReference>
<dbReference type="OrthoDB" id="9790390at2"/>
<feature type="domain" description="Thioredoxin" evidence="4">
    <location>
        <begin position="51"/>
        <end position="196"/>
    </location>
</feature>
<dbReference type="SUPFAM" id="SSF52833">
    <property type="entry name" value="Thioredoxin-like"/>
    <property type="match status" value="1"/>
</dbReference>
<protein>
    <submittedName>
        <fullName evidence="5">Thioredoxin C-1</fullName>
    </submittedName>
</protein>
<gene>
    <name evidence="5" type="ORF">CLVI_33880</name>
</gene>
<comment type="similarity">
    <text evidence="1">Belongs to the thioredoxin family.</text>
</comment>
<sequence>MNKKESYFTKKNIIKGVIVFGIVVVIAGIAYLKNNNSNNEGNDSNLENVVESKSEDLKDSSLEDTIKFELDATTNFNLDELKSYGIPMVIDFGSDSCVPCKEMEPTLKALNVELKGKAIVKFVDVWKTPDAANDLPIKVIPTQFFFDKDGKPYVPKDNAAGFTMYNDKTTGEHLFTTHEGGMDKESILKVLKEMGLE</sequence>
<organism evidence="5 6">
    <name type="scientific">Clostridium vincentii</name>
    <dbReference type="NCBI Taxonomy" id="52704"/>
    <lineage>
        <taxon>Bacteria</taxon>
        <taxon>Bacillati</taxon>
        <taxon>Bacillota</taxon>
        <taxon>Clostridia</taxon>
        <taxon>Eubacteriales</taxon>
        <taxon>Clostridiaceae</taxon>
        <taxon>Clostridium</taxon>
    </lineage>
</organism>
<dbReference type="InterPro" id="IPR036249">
    <property type="entry name" value="Thioredoxin-like_sf"/>
</dbReference>
<dbReference type="RefSeq" id="WP_106061352.1">
    <property type="nucleotide sequence ID" value="NZ_PVXQ01000068.1"/>
</dbReference>
<feature type="transmembrane region" description="Helical" evidence="3">
    <location>
        <begin position="12"/>
        <end position="32"/>
    </location>
</feature>
<evidence type="ECO:0000256" key="2">
    <source>
        <dbReference type="ARBA" id="ARBA00023284"/>
    </source>
</evidence>
<keyword evidence="3" id="KW-1133">Transmembrane helix</keyword>